<accession>A0ABP6LJL9</accession>
<dbReference type="SUPFAM" id="SSF53590">
    <property type="entry name" value="Nucleoside hydrolase"/>
    <property type="match status" value="1"/>
</dbReference>
<evidence type="ECO:0000256" key="2">
    <source>
        <dbReference type="ARBA" id="ARBA00023295"/>
    </source>
</evidence>
<organism evidence="4 5">
    <name type="scientific">Gordonia defluvii</name>
    <dbReference type="NCBI Taxonomy" id="283718"/>
    <lineage>
        <taxon>Bacteria</taxon>
        <taxon>Bacillati</taxon>
        <taxon>Actinomycetota</taxon>
        <taxon>Actinomycetes</taxon>
        <taxon>Mycobacteriales</taxon>
        <taxon>Gordoniaceae</taxon>
        <taxon>Gordonia</taxon>
    </lineage>
</organism>
<dbReference type="Gene3D" id="3.90.245.10">
    <property type="entry name" value="Ribonucleoside hydrolase-like"/>
    <property type="match status" value="1"/>
</dbReference>
<sequence>MATALFLDCDTGIDDSLALTYLLAQQDVEIVGVAATAGNVPTDVVVANNLAWLELCRRTEIPVHVGAQNPIASRLRTAEDTHGPHGIGYAELFPASTPPSDLDAAHGWLRAADDHRGELIGLVTGPLTNLALAVRADPELPGKLRRLVIMGGAFGVPGNTTPVAEWNTVVDPEAAAEVFEAFSRFDAPDPIVCGLNITEQLVITPAHLCRLRTDSGDALLARHLAEALRFYFEFHDSQNEGYVAYLHDPFAAMVALDPDRVSGIAAHVAVELNGALTRAMTVADRRGMLGPPNAQVVTQADTDAMLDELIDTLAGYARHLNDA</sequence>
<reference evidence="5" key="1">
    <citation type="journal article" date="2019" name="Int. J. Syst. Evol. Microbiol.">
        <title>The Global Catalogue of Microorganisms (GCM) 10K type strain sequencing project: providing services to taxonomists for standard genome sequencing and annotation.</title>
        <authorList>
            <consortium name="The Broad Institute Genomics Platform"/>
            <consortium name="The Broad Institute Genome Sequencing Center for Infectious Disease"/>
            <person name="Wu L."/>
            <person name="Ma J."/>
        </authorList>
    </citation>
    <scope>NUCLEOTIDE SEQUENCE [LARGE SCALE GENOMIC DNA]</scope>
    <source>
        <strain evidence="5">JCM 14234</strain>
    </source>
</reference>
<evidence type="ECO:0000259" key="3">
    <source>
        <dbReference type="Pfam" id="PF01156"/>
    </source>
</evidence>
<dbReference type="EMBL" id="BAAAVS010000058">
    <property type="protein sequence ID" value="GAA3047529.1"/>
    <property type="molecule type" value="Genomic_DNA"/>
</dbReference>
<keyword evidence="1 4" id="KW-0378">Hydrolase</keyword>
<keyword evidence="2" id="KW-0326">Glycosidase</keyword>
<evidence type="ECO:0000313" key="5">
    <source>
        <dbReference type="Proteomes" id="UP001501035"/>
    </source>
</evidence>
<feature type="domain" description="Inosine/uridine-preferring nucleoside hydrolase" evidence="3">
    <location>
        <begin position="6"/>
        <end position="306"/>
    </location>
</feature>
<dbReference type="PANTHER" id="PTHR12304:SF4">
    <property type="entry name" value="URIDINE NUCLEOSIDASE"/>
    <property type="match status" value="1"/>
</dbReference>
<dbReference type="Pfam" id="PF01156">
    <property type="entry name" value="IU_nuc_hydro"/>
    <property type="match status" value="1"/>
</dbReference>
<comment type="caution">
    <text evidence="4">The sequence shown here is derived from an EMBL/GenBank/DDBJ whole genome shotgun (WGS) entry which is preliminary data.</text>
</comment>
<gene>
    <name evidence="4" type="ORF">GCM10010528_28450</name>
</gene>
<evidence type="ECO:0000313" key="4">
    <source>
        <dbReference type="EMBL" id="GAA3047529.1"/>
    </source>
</evidence>
<dbReference type="PANTHER" id="PTHR12304">
    <property type="entry name" value="INOSINE-URIDINE PREFERRING NUCLEOSIDE HYDROLASE"/>
    <property type="match status" value="1"/>
</dbReference>
<dbReference type="InterPro" id="IPR036452">
    <property type="entry name" value="Ribo_hydro-like"/>
</dbReference>
<name>A0ABP6LJL9_9ACTN</name>
<evidence type="ECO:0000256" key="1">
    <source>
        <dbReference type="ARBA" id="ARBA00022801"/>
    </source>
</evidence>
<dbReference type="InterPro" id="IPR001910">
    <property type="entry name" value="Inosine/uridine_hydrolase_dom"/>
</dbReference>
<proteinExistence type="predicted"/>
<dbReference type="InterPro" id="IPR023186">
    <property type="entry name" value="IUNH"/>
</dbReference>
<dbReference type="GO" id="GO:0016787">
    <property type="term" value="F:hydrolase activity"/>
    <property type="evidence" value="ECO:0007669"/>
    <property type="project" value="UniProtKB-KW"/>
</dbReference>
<dbReference type="Proteomes" id="UP001501035">
    <property type="component" value="Unassembled WGS sequence"/>
</dbReference>
<keyword evidence="5" id="KW-1185">Reference proteome</keyword>
<protein>
    <submittedName>
        <fullName evidence="4">Nucleoside hydrolase</fullName>
    </submittedName>
</protein>
<dbReference type="RefSeq" id="WP_290704886.1">
    <property type="nucleotide sequence ID" value="NZ_BAAAVS010000058.1"/>
</dbReference>